<evidence type="ECO:0000313" key="1">
    <source>
        <dbReference type="EMBL" id="QDV81234.1"/>
    </source>
</evidence>
<accession>A0ABX5XMW0</accession>
<dbReference type="Proteomes" id="UP000318081">
    <property type="component" value="Chromosome"/>
</dbReference>
<name>A0ABX5XMW0_9BACT</name>
<keyword evidence="2" id="KW-1185">Reference proteome</keyword>
<proteinExistence type="predicted"/>
<organism evidence="1 2">
    <name type="scientific">Stieleria magnilauensis</name>
    <dbReference type="NCBI Taxonomy" id="2527963"/>
    <lineage>
        <taxon>Bacteria</taxon>
        <taxon>Pseudomonadati</taxon>
        <taxon>Planctomycetota</taxon>
        <taxon>Planctomycetia</taxon>
        <taxon>Pirellulales</taxon>
        <taxon>Pirellulaceae</taxon>
        <taxon>Stieleria</taxon>
    </lineage>
</organism>
<reference evidence="1 2" key="1">
    <citation type="submission" date="2019-02" db="EMBL/GenBank/DDBJ databases">
        <title>Deep-cultivation of Planctomycetes and their phenomic and genomic characterization uncovers novel biology.</title>
        <authorList>
            <person name="Wiegand S."/>
            <person name="Jogler M."/>
            <person name="Boedeker C."/>
            <person name="Pinto D."/>
            <person name="Vollmers J."/>
            <person name="Rivas-Marin E."/>
            <person name="Kohn T."/>
            <person name="Peeters S.H."/>
            <person name="Heuer A."/>
            <person name="Rast P."/>
            <person name="Oberbeckmann S."/>
            <person name="Bunk B."/>
            <person name="Jeske O."/>
            <person name="Meyerdierks A."/>
            <person name="Storesund J.E."/>
            <person name="Kallscheuer N."/>
            <person name="Luecker S."/>
            <person name="Lage O.M."/>
            <person name="Pohl T."/>
            <person name="Merkel B.J."/>
            <person name="Hornburger P."/>
            <person name="Mueller R.-W."/>
            <person name="Bruemmer F."/>
            <person name="Labrenz M."/>
            <person name="Spormann A.M."/>
            <person name="Op den Camp H."/>
            <person name="Overmann J."/>
            <person name="Amann R."/>
            <person name="Jetten M.S.M."/>
            <person name="Mascher T."/>
            <person name="Medema M.H."/>
            <person name="Devos D.P."/>
            <person name="Kaster A.-K."/>
            <person name="Ovreas L."/>
            <person name="Rohde M."/>
            <person name="Galperin M.Y."/>
            <person name="Jogler C."/>
        </authorList>
    </citation>
    <scope>NUCLEOTIDE SEQUENCE [LARGE SCALE GENOMIC DNA]</scope>
    <source>
        <strain evidence="1 2">TBK1r</strain>
    </source>
</reference>
<protein>
    <submittedName>
        <fullName evidence="1">Uncharacterized protein</fullName>
    </submittedName>
</protein>
<sequence length="63" mass="7297">MKTSIAMIFCKTWMLVMSLKSMLATRCRRFFGVHLKWENFGRNGSVTIQIRNTPSGKKPESDE</sequence>
<gene>
    <name evidence="1" type="ORF">TBK1r_01490</name>
</gene>
<dbReference type="EMBL" id="CP036432">
    <property type="protein sequence ID" value="QDV81234.1"/>
    <property type="molecule type" value="Genomic_DNA"/>
</dbReference>
<evidence type="ECO:0000313" key="2">
    <source>
        <dbReference type="Proteomes" id="UP000318081"/>
    </source>
</evidence>